<evidence type="ECO:0000256" key="1">
    <source>
        <dbReference type="ARBA" id="ARBA00011062"/>
    </source>
</evidence>
<dbReference type="GO" id="GO:0004309">
    <property type="term" value="F:exopolyphosphatase activity"/>
    <property type="evidence" value="ECO:0007669"/>
    <property type="project" value="TreeGrafter"/>
</dbReference>
<name>A0A3B1DIU7_9ZZZZ</name>
<comment type="similarity">
    <text evidence="1">Belongs to the SurE nucleotidase family.</text>
</comment>
<dbReference type="InterPro" id="IPR030048">
    <property type="entry name" value="SurE"/>
</dbReference>
<dbReference type="NCBIfam" id="NF001490">
    <property type="entry name" value="PRK00346.1-4"/>
    <property type="match status" value="1"/>
</dbReference>
<organism evidence="7">
    <name type="scientific">hydrothermal vent metagenome</name>
    <dbReference type="NCBI Taxonomy" id="652676"/>
    <lineage>
        <taxon>unclassified sequences</taxon>
        <taxon>metagenomes</taxon>
        <taxon>ecological metagenomes</taxon>
    </lineage>
</organism>
<dbReference type="EMBL" id="UOGJ01000012">
    <property type="protein sequence ID" value="VAX34870.1"/>
    <property type="molecule type" value="Genomic_DNA"/>
</dbReference>
<dbReference type="InterPro" id="IPR036523">
    <property type="entry name" value="SurE-like_sf"/>
</dbReference>
<dbReference type="NCBIfam" id="NF001492">
    <property type="entry name" value="PRK00346.2-2"/>
    <property type="match status" value="1"/>
</dbReference>
<dbReference type="GO" id="GO:0008254">
    <property type="term" value="F:3'-nucleotidase activity"/>
    <property type="evidence" value="ECO:0007669"/>
    <property type="project" value="TreeGrafter"/>
</dbReference>
<keyword evidence="3" id="KW-0479">Metal-binding</keyword>
<keyword evidence="5 7" id="KW-0378">Hydrolase</keyword>
<dbReference type="InterPro" id="IPR002828">
    <property type="entry name" value="SurE-like_Pase/nucleotidase"/>
</dbReference>
<evidence type="ECO:0000256" key="5">
    <source>
        <dbReference type="ARBA" id="ARBA00022801"/>
    </source>
</evidence>
<evidence type="ECO:0000256" key="4">
    <source>
        <dbReference type="ARBA" id="ARBA00022741"/>
    </source>
</evidence>
<dbReference type="PANTHER" id="PTHR30457">
    <property type="entry name" value="5'-NUCLEOTIDASE SURE"/>
    <property type="match status" value="1"/>
</dbReference>
<dbReference type="NCBIfam" id="TIGR00087">
    <property type="entry name" value="surE"/>
    <property type="match status" value="1"/>
</dbReference>
<dbReference type="PANTHER" id="PTHR30457:SF12">
    <property type="entry name" value="5'_3'-NUCLEOTIDASE SURE"/>
    <property type="match status" value="1"/>
</dbReference>
<proteinExistence type="inferred from homology"/>
<dbReference type="Pfam" id="PF01975">
    <property type="entry name" value="SurE"/>
    <property type="match status" value="1"/>
</dbReference>
<evidence type="ECO:0000256" key="2">
    <source>
        <dbReference type="ARBA" id="ARBA00022490"/>
    </source>
</evidence>
<accession>A0A3B1DIU7</accession>
<keyword evidence="2" id="KW-0963">Cytoplasm</keyword>
<sequence>MILINSKNKKVENMHILLTNDDGIYAPGIYALYLELKKIGRVTVVAPDGERSAVGHGITLSHPLWHKKIHRKNKFFGHGISGTPADCVKFATSVLLKNDWPDVVVSGVNLGPNDGCSVIYSGTVAGAREGAILDIPSIAISLDSFVDSNFSYASKCGAKLVKKIVKHGMSKGTFLNVNVPNKKAPEIKGVKVTRQCMIPIHGVFKKRKDPSLREYYWMTAKHPVKKSDLSFDTYALNHGYVTVTPIACDTTDTHFLQNLQGWKI</sequence>
<dbReference type="Gene3D" id="3.40.1210.10">
    <property type="entry name" value="Survival protein SurE-like phosphatase/nucleotidase"/>
    <property type="match status" value="1"/>
</dbReference>
<dbReference type="GO" id="GO:0046872">
    <property type="term" value="F:metal ion binding"/>
    <property type="evidence" value="ECO:0007669"/>
    <property type="project" value="UniProtKB-KW"/>
</dbReference>
<evidence type="ECO:0000259" key="6">
    <source>
        <dbReference type="Pfam" id="PF01975"/>
    </source>
</evidence>
<dbReference type="AlphaFoldDB" id="A0A3B1DIU7"/>
<evidence type="ECO:0000313" key="7">
    <source>
        <dbReference type="EMBL" id="VAX34870.1"/>
    </source>
</evidence>
<dbReference type="HAMAP" id="MF_00060">
    <property type="entry name" value="SurE"/>
    <property type="match status" value="1"/>
</dbReference>
<gene>
    <name evidence="7" type="ORF">MNBD_UNCLBAC01-1540</name>
</gene>
<protein>
    <submittedName>
        <fullName evidence="7">5'-nucleotidase SurE</fullName>
        <ecNumber evidence="7">3.1.3.5</ecNumber>
    </submittedName>
</protein>
<dbReference type="GO" id="GO:0000166">
    <property type="term" value="F:nucleotide binding"/>
    <property type="evidence" value="ECO:0007669"/>
    <property type="project" value="UniProtKB-KW"/>
</dbReference>
<evidence type="ECO:0000256" key="3">
    <source>
        <dbReference type="ARBA" id="ARBA00022723"/>
    </source>
</evidence>
<dbReference type="GO" id="GO:0008253">
    <property type="term" value="F:5'-nucleotidase activity"/>
    <property type="evidence" value="ECO:0007669"/>
    <property type="project" value="UniProtKB-EC"/>
</dbReference>
<dbReference type="SUPFAM" id="SSF64167">
    <property type="entry name" value="SurE-like"/>
    <property type="match status" value="1"/>
</dbReference>
<feature type="domain" description="Survival protein SurE-like phosphatase/nucleotidase" evidence="6">
    <location>
        <begin position="16"/>
        <end position="196"/>
    </location>
</feature>
<dbReference type="EC" id="3.1.3.5" evidence="7"/>
<reference evidence="7" key="1">
    <citation type="submission" date="2018-06" db="EMBL/GenBank/DDBJ databases">
        <authorList>
            <person name="Zhirakovskaya E."/>
        </authorList>
    </citation>
    <scope>NUCLEOTIDE SEQUENCE</scope>
</reference>
<keyword evidence="4" id="KW-0547">Nucleotide-binding</keyword>